<dbReference type="InterPro" id="IPR002751">
    <property type="entry name" value="CbiM/NikMN"/>
</dbReference>
<feature type="transmembrane region" description="Helical" evidence="7">
    <location>
        <begin position="40"/>
        <end position="58"/>
    </location>
</feature>
<comment type="caution">
    <text evidence="8">The sequence shown here is derived from an EMBL/GenBank/DDBJ whole genome shotgun (WGS) entry which is preliminary data.</text>
</comment>
<feature type="transmembrane region" description="Helical" evidence="7">
    <location>
        <begin position="179"/>
        <end position="203"/>
    </location>
</feature>
<evidence type="ECO:0000256" key="4">
    <source>
        <dbReference type="ARBA" id="ARBA00022692"/>
    </source>
</evidence>
<proteinExistence type="predicted"/>
<evidence type="ECO:0000313" key="8">
    <source>
        <dbReference type="EMBL" id="PUD98220.1"/>
    </source>
</evidence>
<name>A0A657PSG4_9GAMM</name>
<dbReference type="Pfam" id="PF01891">
    <property type="entry name" value="CbiM"/>
    <property type="match status" value="1"/>
</dbReference>
<evidence type="ECO:0000256" key="7">
    <source>
        <dbReference type="SAM" id="Phobius"/>
    </source>
</evidence>
<feature type="transmembrane region" description="Helical" evidence="7">
    <location>
        <begin position="107"/>
        <end position="129"/>
    </location>
</feature>
<evidence type="ECO:0000256" key="2">
    <source>
        <dbReference type="ARBA" id="ARBA00022448"/>
    </source>
</evidence>
<reference evidence="8 9" key="1">
    <citation type="submission" date="2018-01" db="EMBL/GenBank/DDBJ databases">
        <title>Novel co-symbiosis in the lucinid bivalve Phacoides pectinatus.</title>
        <authorList>
            <person name="Lim S.J."/>
            <person name="Davis B.G."/>
            <person name="Gill D.E."/>
            <person name="Engel A.S."/>
            <person name="Anderson L.C."/>
            <person name="Campbell B.J."/>
        </authorList>
    </citation>
    <scope>NUCLEOTIDE SEQUENCE [LARGE SCALE GENOMIC DNA]</scope>
    <source>
        <strain evidence="8">N3_P5</strain>
    </source>
</reference>
<evidence type="ECO:0000256" key="3">
    <source>
        <dbReference type="ARBA" id="ARBA00022475"/>
    </source>
</evidence>
<evidence type="ECO:0000256" key="5">
    <source>
        <dbReference type="ARBA" id="ARBA00022989"/>
    </source>
</evidence>
<dbReference type="GO" id="GO:0005886">
    <property type="term" value="C:plasma membrane"/>
    <property type="evidence" value="ECO:0007669"/>
    <property type="project" value="UniProtKB-SubCell"/>
</dbReference>
<dbReference type="Gene3D" id="1.10.1760.20">
    <property type="match status" value="1"/>
</dbReference>
<keyword evidence="4 7" id="KW-0812">Transmembrane</keyword>
<evidence type="ECO:0000313" key="9">
    <source>
        <dbReference type="Proteomes" id="UP000250928"/>
    </source>
</evidence>
<organism evidence="8 9">
    <name type="scientific">Candidatus Sedimenticola endophacoides</name>
    <dbReference type="NCBI Taxonomy" id="2548426"/>
    <lineage>
        <taxon>Bacteria</taxon>
        <taxon>Pseudomonadati</taxon>
        <taxon>Pseudomonadota</taxon>
        <taxon>Gammaproteobacteria</taxon>
        <taxon>Chromatiales</taxon>
        <taxon>Sedimenticolaceae</taxon>
        <taxon>Sedimenticola</taxon>
    </lineage>
</organism>
<evidence type="ECO:0000256" key="1">
    <source>
        <dbReference type="ARBA" id="ARBA00004651"/>
    </source>
</evidence>
<dbReference type="AlphaFoldDB" id="A0A657PSG4"/>
<comment type="subcellular location">
    <subcellularLocation>
        <location evidence="1">Cell membrane</location>
        <topology evidence="1">Multi-pass membrane protein</topology>
    </subcellularLocation>
</comment>
<keyword evidence="6 7" id="KW-0472">Membrane</keyword>
<accession>A0A657PSG4</accession>
<dbReference type="EMBL" id="PQCO01000316">
    <property type="protein sequence ID" value="PUD98220.1"/>
    <property type="molecule type" value="Genomic_DNA"/>
</dbReference>
<dbReference type="Proteomes" id="UP000250928">
    <property type="component" value="Unassembled WGS sequence"/>
</dbReference>
<keyword evidence="2" id="KW-0813">Transport</keyword>
<feature type="transmembrane region" description="Helical" evidence="7">
    <location>
        <begin position="141"/>
        <end position="167"/>
    </location>
</feature>
<sequence>MELKGELFSAGVGLWFWLVYLALLFNALRLAAWRGLLGENRLHLFLGTCVALVLLWSVRAEVNAGLSFHLLGLPVVTLMFGWSFGMLAGSLALLGVNLNLGGGWGNYALNALVLVAVPVSLTQAALVLARSLLPKNFFIYVLVNGFLAAGLVMVVTCYLAAGLLVLGGVYEYAELDETFLLFVPLMAMPEAFLNGWIITVMVAMRPQWVYSFSDAQYIKGK</sequence>
<dbReference type="GO" id="GO:0000041">
    <property type="term" value="P:transition metal ion transport"/>
    <property type="evidence" value="ECO:0007669"/>
    <property type="project" value="InterPro"/>
</dbReference>
<feature type="transmembrane region" description="Helical" evidence="7">
    <location>
        <begin position="70"/>
        <end position="95"/>
    </location>
</feature>
<feature type="transmembrane region" description="Helical" evidence="7">
    <location>
        <begin position="7"/>
        <end position="28"/>
    </location>
</feature>
<protein>
    <submittedName>
        <fullName evidence="8">Molecular chaperone DnaJ</fullName>
    </submittedName>
</protein>
<keyword evidence="5 7" id="KW-1133">Transmembrane helix</keyword>
<evidence type="ECO:0000256" key="6">
    <source>
        <dbReference type="ARBA" id="ARBA00023136"/>
    </source>
</evidence>
<keyword evidence="3" id="KW-1003">Cell membrane</keyword>
<gene>
    <name evidence="8" type="ORF">C3L24_13160</name>
</gene>